<evidence type="ECO:0000259" key="1">
    <source>
        <dbReference type="PROSITE" id="PS51340"/>
    </source>
</evidence>
<dbReference type="SUPFAM" id="SSF50800">
    <property type="entry name" value="PK beta-barrel domain-like"/>
    <property type="match status" value="1"/>
</dbReference>
<evidence type="ECO:0000313" key="2">
    <source>
        <dbReference type="EMBL" id="PMS24318.1"/>
    </source>
</evidence>
<dbReference type="Proteomes" id="UP000235347">
    <property type="component" value="Unassembled WGS sequence"/>
</dbReference>
<reference evidence="2 3" key="1">
    <citation type="submission" date="2018-01" db="EMBL/GenBank/DDBJ databases">
        <title>Whole genome analyses suggest that Burkholderia sensu lato contains two further novel genera in the rhizoxinica-symbiotica group Mycetohabitans gen. nov., and Trinickia gen. nov.: implications for the evolution of diazotrophy and nodulation in the Burkholderiaceae.</title>
        <authorList>
            <person name="Estrada-de los Santos P."/>
            <person name="Palmer M."/>
            <person name="Chavez-Ramirez B."/>
            <person name="Beukes C."/>
            <person name="Steenkamp E.T."/>
            <person name="Hirsch A.M."/>
            <person name="Manyaka P."/>
            <person name="Maluk M."/>
            <person name="Lafos M."/>
            <person name="Crook M."/>
            <person name="Gross E."/>
            <person name="Simon M.F."/>
            <person name="Bueno dos Reis Junior F."/>
            <person name="Poole P.S."/>
            <person name="Venter S.N."/>
            <person name="James E.K."/>
        </authorList>
    </citation>
    <scope>NUCLEOTIDE SEQUENCE [LARGE SCALE GENOMIC DNA]</scope>
    <source>
        <strain evidence="2 3">GP25-8</strain>
    </source>
</reference>
<name>A0A2N7W4K3_9BURK</name>
<dbReference type="AlphaFoldDB" id="A0A2N7W4K3"/>
<dbReference type="GO" id="GO:0003824">
    <property type="term" value="F:catalytic activity"/>
    <property type="evidence" value="ECO:0007669"/>
    <property type="project" value="InterPro"/>
</dbReference>
<sequence length="289" mass="31232">MPSISQLNVYPIKSCAGIARDSVRLTPYGLEHDRNWMVVDAHGRFVTQRTHPRMALIRPALDDGELTVAAPEMAALKLALDPAALAGAPRVAATVWNDTVAALDAGDEAARWFSDFLCMTARLVRFEPGHERTASRKWTGDATAQVRFADGFPLLVLGAASLADLNARLVANGVDSIPMNRFRPNLVIDGTDAYEEDYTGSLRITAVQGEVELRIVKPCTRCPIPTIDQARGGPDPRWPNEPTDTMSMYRANSRVDGAITFGQNAIILAGAGDTLALGQTVDAELSFDT</sequence>
<dbReference type="PANTHER" id="PTHR14237">
    <property type="entry name" value="MOLYBDOPTERIN COFACTOR SULFURASE MOSC"/>
    <property type="match status" value="1"/>
</dbReference>
<dbReference type="InterPro" id="IPR005303">
    <property type="entry name" value="MOCOS_middle"/>
</dbReference>
<comment type="caution">
    <text evidence="2">The sequence shown here is derived from an EMBL/GenBank/DDBJ whole genome shotgun (WGS) entry which is preliminary data.</text>
</comment>
<dbReference type="InterPro" id="IPR011037">
    <property type="entry name" value="Pyrv_Knase-like_insert_dom_sf"/>
</dbReference>
<dbReference type="RefSeq" id="WP_102610370.1">
    <property type="nucleotide sequence ID" value="NZ_CADIKD010000007.1"/>
</dbReference>
<dbReference type="GO" id="GO:0030170">
    <property type="term" value="F:pyridoxal phosphate binding"/>
    <property type="evidence" value="ECO:0007669"/>
    <property type="project" value="InterPro"/>
</dbReference>
<dbReference type="Pfam" id="PF03473">
    <property type="entry name" value="MOSC"/>
    <property type="match status" value="1"/>
</dbReference>
<dbReference type="InterPro" id="IPR005302">
    <property type="entry name" value="MoCF_Sase_C"/>
</dbReference>
<evidence type="ECO:0000313" key="3">
    <source>
        <dbReference type="Proteomes" id="UP000235347"/>
    </source>
</evidence>
<organism evidence="2 3">
    <name type="scientific">Trinickia soli</name>
    <dbReference type="NCBI Taxonomy" id="380675"/>
    <lineage>
        <taxon>Bacteria</taxon>
        <taxon>Pseudomonadati</taxon>
        <taxon>Pseudomonadota</taxon>
        <taxon>Betaproteobacteria</taxon>
        <taxon>Burkholderiales</taxon>
        <taxon>Burkholderiaceae</taxon>
        <taxon>Trinickia</taxon>
    </lineage>
</organism>
<feature type="domain" description="MOSC" evidence="1">
    <location>
        <begin position="121"/>
        <end position="284"/>
    </location>
</feature>
<dbReference type="PROSITE" id="PS51340">
    <property type="entry name" value="MOSC"/>
    <property type="match status" value="1"/>
</dbReference>
<gene>
    <name evidence="2" type="ORF">C0Z19_13665</name>
</gene>
<proteinExistence type="predicted"/>
<dbReference type="GO" id="GO:0030151">
    <property type="term" value="F:molybdenum ion binding"/>
    <property type="evidence" value="ECO:0007669"/>
    <property type="project" value="InterPro"/>
</dbReference>
<dbReference type="SUPFAM" id="SSF141673">
    <property type="entry name" value="MOSC N-terminal domain-like"/>
    <property type="match status" value="1"/>
</dbReference>
<dbReference type="EMBL" id="PNYB01000010">
    <property type="protein sequence ID" value="PMS24318.1"/>
    <property type="molecule type" value="Genomic_DNA"/>
</dbReference>
<accession>A0A2N7W4K3</accession>
<protein>
    <submittedName>
        <fullName evidence="2">MOSC domain-containing protein</fullName>
    </submittedName>
</protein>
<dbReference type="PANTHER" id="PTHR14237:SF19">
    <property type="entry name" value="MITOCHONDRIAL AMIDOXIME REDUCING COMPONENT 1"/>
    <property type="match status" value="1"/>
</dbReference>
<keyword evidence="3" id="KW-1185">Reference proteome</keyword>
<dbReference type="Pfam" id="PF03476">
    <property type="entry name" value="MOSC_N"/>
    <property type="match status" value="1"/>
</dbReference>